<dbReference type="GeneID" id="49614865"/>
<dbReference type="AlphaFoldDB" id="A0AAD0QX34"/>
<accession>A0AAD0QX34</accession>
<dbReference type="RefSeq" id="WP_016392454.1">
    <property type="nucleotide sequence ID" value="NZ_BSOM01000011.1"/>
</dbReference>
<evidence type="ECO:0000313" key="2">
    <source>
        <dbReference type="Proteomes" id="UP000256503"/>
    </source>
</evidence>
<dbReference type="EMBL" id="CP031146">
    <property type="protein sequence ID" value="AXM97130.1"/>
    <property type="molecule type" value="Genomic_DNA"/>
</dbReference>
<reference evidence="1 2" key="1">
    <citation type="submission" date="2018-07" db="EMBL/GenBank/DDBJ databases">
        <title>Complete genome sequence of a Pseudomonas plecoglossicida strain pathogenic to the marine fish, Larimichthys crocea.</title>
        <authorList>
            <person name="Tao Z."/>
        </authorList>
    </citation>
    <scope>NUCLEOTIDE SEQUENCE [LARGE SCALE GENOMIC DNA]</scope>
    <source>
        <strain evidence="1 2">XSDHY-P</strain>
    </source>
</reference>
<name>A0AAD0QX34_PSEDL</name>
<sequence>MNASKQAGQLNPEFNKGQPLEVDISIHFVRFTTEGGVLLLGDDSSGDYRLIKYDGTGKLDQAFNSGRPIELGRILPSVEVDASGRILLASRQDEKHIIVQRYKPDGILDADFGEGGSTAIDLPVNGVSYGQVLELLLESRALYLSGYVALQGDIDVRVAIRVDESGKLDVGFAELGYKFSRNLVSPKYVVDEPGILAMGTRRDGIPDPYYLHVERYDGAGEVDRDFGNLGVWTKQWGEPGHGCLKDAGGTYKFLKYDASRQVMVIFGITSDGKDDQTFGSAGRLEIPGLPGVWSWARSVGNERADYRFIHGSGMREDTPDKGHVKVCRTLRDGNPDDSFGTEGTVSLEYEALNGKHGLAWTVNADGDIAVCVKGWLFWLLGR</sequence>
<proteinExistence type="predicted"/>
<evidence type="ECO:0000313" key="1">
    <source>
        <dbReference type="EMBL" id="AXM97130.1"/>
    </source>
</evidence>
<organism evidence="1 2">
    <name type="scientific">Pseudomonas plecoglossicida</name>
    <dbReference type="NCBI Taxonomy" id="70775"/>
    <lineage>
        <taxon>Bacteria</taxon>
        <taxon>Pseudomonadati</taxon>
        <taxon>Pseudomonadota</taxon>
        <taxon>Gammaproteobacteria</taxon>
        <taxon>Pseudomonadales</taxon>
        <taxon>Pseudomonadaceae</taxon>
        <taxon>Pseudomonas</taxon>
    </lineage>
</organism>
<protein>
    <submittedName>
        <fullName evidence="1">Uncharacterized protein</fullName>
    </submittedName>
</protein>
<dbReference type="Proteomes" id="UP000256503">
    <property type="component" value="Chromosome"/>
</dbReference>
<dbReference type="Gene3D" id="2.80.10.50">
    <property type="match status" value="1"/>
</dbReference>
<gene>
    <name evidence="1" type="ORF">DVB73_15715</name>
</gene>